<protein>
    <submittedName>
        <fullName evidence="1">Unannotated protein</fullName>
    </submittedName>
</protein>
<gene>
    <name evidence="1" type="ORF">UFOPK3772_03198</name>
</gene>
<reference evidence="1" key="1">
    <citation type="submission" date="2020-05" db="EMBL/GenBank/DDBJ databases">
        <authorList>
            <person name="Chiriac C."/>
            <person name="Salcher M."/>
            <person name="Ghai R."/>
            <person name="Kavagutti S V."/>
        </authorList>
    </citation>
    <scope>NUCLEOTIDE SEQUENCE</scope>
</reference>
<evidence type="ECO:0000313" key="1">
    <source>
        <dbReference type="EMBL" id="CAB4969223.1"/>
    </source>
</evidence>
<organism evidence="1">
    <name type="scientific">freshwater metagenome</name>
    <dbReference type="NCBI Taxonomy" id="449393"/>
    <lineage>
        <taxon>unclassified sequences</taxon>
        <taxon>metagenomes</taxon>
        <taxon>ecological metagenomes</taxon>
    </lineage>
</organism>
<dbReference type="Gene3D" id="3.40.50.150">
    <property type="entry name" value="Vaccinia Virus protein VP39"/>
    <property type="match status" value="1"/>
</dbReference>
<sequence length="284" mass="31875">MMKARDIAYLVREKLHIPQDLRLADVPATLRTKPVSPSTVKDVSTETPDSMPLLAQMAVDAGDGRPFVKWWHYFGAYEDQFAELAQRSREGTLDRPLRILEMGVWRGGSLDLWRQYFGPEAVIFGIDIDEVILSLGIDSAEVRVGSQTDEVFLRAVIEEMGGVDVVIDDGSHQSKDVIASLRIIFPLLADGGTYVIEDLHTSYWPTWGGGFRRRGSSIEALKELVDALHQPYYARSGRRNSVGIERDSLRSIQFYDSVAVLRKWACPEPQPFRGGDHSRPEASI</sequence>
<dbReference type="InterPro" id="IPR029063">
    <property type="entry name" value="SAM-dependent_MTases_sf"/>
</dbReference>
<proteinExistence type="predicted"/>
<dbReference type="AlphaFoldDB" id="A0A6J7LRL6"/>
<accession>A0A6J7LRL6</accession>
<dbReference type="SUPFAM" id="SSF53335">
    <property type="entry name" value="S-adenosyl-L-methionine-dependent methyltransferases"/>
    <property type="match status" value="1"/>
</dbReference>
<name>A0A6J7LRL6_9ZZZZ</name>
<dbReference type="EMBL" id="CAFBNE010000169">
    <property type="protein sequence ID" value="CAB4969223.1"/>
    <property type="molecule type" value="Genomic_DNA"/>
</dbReference>